<reference evidence="3 6" key="1">
    <citation type="journal article" date="2011" name="Nature">
        <title>The Medicago genome provides insight into the evolution of rhizobial symbioses.</title>
        <authorList>
            <person name="Young N.D."/>
            <person name="Debelle F."/>
            <person name="Oldroyd G.E."/>
            <person name="Geurts R."/>
            <person name="Cannon S.B."/>
            <person name="Udvardi M.K."/>
            <person name="Benedito V.A."/>
            <person name="Mayer K.F."/>
            <person name="Gouzy J."/>
            <person name="Schoof H."/>
            <person name="Van de Peer Y."/>
            <person name="Proost S."/>
            <person name="Cook D.R."/>
            <person name="Meyers B.C."/>
            <person name="Spannagl M."/>
            <person name="Cheung F."/>
            <person name="De Mita S."/>
            <person name="Krishnakumar V."/>
            <person name="Gundlach H."/>
            <person name="Zhou S."/>
            <person name="Mudge J."/>
            <person name="Bharti A.K."/>
            <person name="Murray J.D."/>
            <person name="Naoumkina M.A."/>
            <person name="Rosen B."/>
            <person name="Silverstein K.A."/>
            <person name="Tang H."/>
            <person name="Rombauts S."/>
            <person name="Zhao P.X."/>
            <person name="Zhou P."/>
            <person name="Barbe V."/>
            <person name="Bardou P."/>
            <person name="Bechner M."/>
            <person name="Bellec A."/>
            <person name="Berger A."/>
            <person name="Berges H."/>
            <person name="Bidwell S."/>
            <person name="Bisseling T."/>
            <person name="Choisne N."/>
            <person name="Couloux A."/>
            <person name="Denny R."/>
            <person name="Deshpande S."/>
            <person name="Dai X."/>
            <person name="Doyle J.J."/>
            <person name="Dudez A.M."/>
            <person name="Farmer A.D."/>
            <person name="Fouteau S."/>
            <person name="Franken C."/>
            <person name="Gibelin C."/>
            <person name="Gish J."/>
            <person name="Goldstein S."/>
            <person name="Gonzalez A.J."/>
            <person name="Green P.J."/>
            <person name="Hallab A."/>
            <person name="Hartog M."/>
            <person name="Hua A."/>
            <person name="Humphray S.J."/>
            <person name="Jeong D.H."/>
            <person name="Jing Y."/>
            <person name="Jocker A."/>
            <person name="Kenton S.M."/>
            <person name="Kim D.J."/>
            <person name="Klee K."/>
            <person name="Lai H."/>
            <person name="Lang C."/>
            <person name="Lin S."/>
            <person name="Macmil S.L."/>
            <person name="Magdelenat G."/>
            <person name="Matthews L."/>
            <person name="McCorrison J."/>
            <person name="Monaghan E.L."/>
            <person name="Mun J.H."/>
            <person name="Najar F.Z."/>
            <person name="Nicholson C."/>
            <person name="Noirot C."/>
            <person name="O'Bleness M."/>
            <person name="Paule C.R."/>
            <person name="Poulain J."/>
            <person name="Prion F."/>
            <person name="Qin B."/>
            <person name="Qu C."/>
            <person name="Retzel E.F."/>
            <person name="Riddle C."/>
            <person name="Sallet E."/>
            <person name="Samain S."/>
            <person name="Samson N."/>
            <person name="Sanders I."/>
            <person name="Saurat O."/>
            <person name="Scarpelli C."/>
            <person name="Schiex T."/>
            <person name="Segurens B."/>
            <person name="Severin A.J."/>
            <person name="Sherrier D.J."/>
            <person name="Shi R."/>
            <person name="Sims S."/>
            <person name="Singer S.R."/>
            <person name="Sinharoy S."/>
            <person name="Sterck L."/>
            <person name="Viollet A."/>
            <person name="Wang B.B."/>
            <person name="Wang K."/>
            <person name="Wang M."/>
            <person name="Wang X."/>
            <person name="Warfsmann J."/>
            <person name="Weissenbach J."/>
            <person name="White D.D."/>
            <person name="White J.D."/>
            <person name="Wiley G.B."/>
            <person name="Wincker P."/>
            <person name="Xing Y."/>
            <person name="Yang L."/>
            <person name="Yao Z."/>
            <person name="Ying F."/>
            <person name="Zhai J."/>
            <person name="Zhou L."/>
            <person name="Zuber A."/>
            <person name="Denarie J."/>
            <person name="Dixon R.A."/>
            <person name="May G.D."/>
            <person name="Schwartz D.C."/>
            <person name="Rogers J."/>
            <person name="Quetier F."/>
            <person name="Town C.D."/>
            <person name="Roe B.A."/>
        </authorList>
    </citation>
    <scope>NUCLEOTIDE SEQUENCE [LARGE SCALE GENOMIC DNA]</scope>
    <source>
        <strain evidence="3">A17</strain>
        <strain evidence="5 6">cv. Jemalong A17</strain>
    </source>
</reference>
<reference evidence="3 6" key="2">
    <citation type="journal article" date="2014" name="BMC Genomics">
        <title>An improved genome release (version Mt4.0) for the model legume Medicago truncatula.</title>
        <authorList>
            <person name="Tang H."/>
            <person name="Krishnakumar V."/>
            <person name="Bidwell S."/>
            <person name="Rosen B."/>
            <person name="Chan A."/>
            <person name="Zhou S."/>
            <person name="Gentzbittel L."/>
            <person name="Childs K.L."/>
            <person name="Yandell M."/>
            <person name="Gundlach H."/>
            <person name="Mayer K.F."/>
            <person name="Schwartz D.C."/>
            <person name="Town C.D."/>
        </authorList>
    </citation>
    <scope>GENOME REANNOTATION</scope>
    <source>
        <strain evidence="3">A17</strain>
        <strain evidence="5 6">cv. Jemalong A17</strain>
    </source>
</reference>
<reference evidence="5" key="3">
    <citation type="submission" date="2015-04" db="UniProtKB">
        <authorList>
            <consortium name="EnsemblPlants"/>
        </authorList>
    </citation>
    <scope>IDENTIFICATION</scope>
    <source>
        <strain evidence="5">cv. Jemalong A17</strain>
    </source>
</reference>
<evidence type="ECO:0000256" key="1">
    <source>
        <dbReference type="SAM" id="Phobius"/>
    </source>
</evidence>
<accession>A0A072V8K9</accession>
<keyword evidence="1" id="KW-1133">Transmembrane helix</keyword>
<dbReference type="EMBL" id="CM001218">
    <property type="protein sequence ID" value="KEH37946.1"/>
    <property type="molecule type" value="Genomic_DNA"/>
</dbReference>
<proteinExistence type="predicted"/>
<reference evidence="7" key="4">
    <citation type="journal article" date="2018" name="Nat. Plants">
        <title>Whole-genome landscape of Medicago truncatula symbiotic genes.</title>
        <authorList>
            <person name="Pecrix Y."/>
            <person name="Staton S.E."/>
            <person name="Sallet E."/>
            <person name="Lelandais-Briere C."/>
            <person name="Moreau S."/>
            <person name="Carrere S."/>
            <person name="Blein T."/>
            <person name="Jardinaud M.F."/>
            <person name="Latrasse D."/>
            <person name="Zouine M."/>
            <person name="Zahm M."/>
            <person name="Kreplak J."/>
            <person name="Mayjonade B."/>
            <person name="Satge C."/>
            <person name="Perez M."/>
            <person name="Cauet S."/>
            <person name="Marande W."/>
            <person name="Chantry-Darmon C."/>
            <person name="Lopez-Roques C."/>
            <person name="Bouchez O."/>
            <person name="Berard A."/>
            <person name="Debelle F."/>
            <person name="Munos S."/>
            <person name="Bendahmane A."/>
            <person name="Berges H."/>
            <person name="Niebel A."/>
            <person name="Buitink J."/>
            <person name="Frugier F."/>
            <person name="Benhamed M."/>
            <person name="Crespi M."/>
            <person name="Gouzy J."/>
            <person name="Gamas P."/>
        </authorList>
    </citation>
    <scope>NUCLEOTIDE SEQUENCE [LARGE SCALE GENOMIC DNA]</scope>
    <source>
        <strain evidence="7">cv. Jemalong A17</strain>
    </source>
</reference>
<dbReference type="EMBL" id="PSQE01000002">
    <property type="protein sequence ID" value="RHN74143.1"/>
    <property type="molecule type" value="Genomic_DNA"/>
</dbReference>
<dbReference type="Proteomes" id="UP000265566">
    <property type="component" value="Chromosome 2"/>
</dbReference>
<gene>
    <name evidence="3" type="ordered locus">MTR_2g054490</name>
    <name evidence="4" type="ORF">MtrunA17_Chr2g0306951</name>
</gene>
<name>A0A072V8K9_MEDTR</name>
<dbReference type="InterPro" id="IPR009810">
    <property type="entry name" value="Nodulin_late_dom"/>
</dbReference>
<dbReference type="GO" id="GO:0046872">
    <property type="term" value="F:metal ion binding"/>
    <property type="evidence" value="ECO:0007669"/>
    <property type="project" value="InterPro"/>
</dbReference>
<evidence type="ECO:0000313" key="7">
    <source>
        <dbReference type="Proteomes" id="UP000265566"/>
    </source>
</evidence>
<feature type="domain" description="Late nodulin" evidence="2">
    <location>
        <begin position="1"/>
        <end position="53"/>
    </location>
</feature>
<dbReference type="Pfam" id="PF07127">
    <property type="entry name" value="Nodulin_late"/>
    <property type="match status" value="1"/>
</dbReference>
<evidence type="ECO:0000313" key="6">
    <source>
        <dbReference type="Proteomes" id="UP000002051"/>
    </source>
</evidence>
<organism evidence="3 6">
    <name type="scientific">Medicago truncatula</name>
    <name type="common">Barrel medic</name>
    <name type="synonym">Medicago tribuloides</name>
    <dbReference type="NCBI Taxonomy" id="3880"/>
    <lineage>
        <taxon>Eukaryota</taxon>
        <taxon>Viridiplantae</taxon>
        <taxon>Streptophyta</taxon>
        <taxon>Embryophyta</taxon>
        <taxon>Tracheophyta</taxon>
        <taxon>Spermatophyta</taxon>
        <taxon>Magnoliopsida</taxon>
        <taxon>eudicotyledons</taxon>
        <taxon>Gunneridae</taxon>
        <taxon>Pentapetalae</taxon>
        <taxon>rosids</taxon>
        <taxon>fabids</taxon>
        <taxon>Fabales</taxon>
        <taxon>Fabaceae</taxon>
        <taxon>Papilionoideae</taxon>
        <taxon>50 kb inversion clade</taxon>
        <taxon>NPAAA clade</taxon>
        <taxon>Hologalegina</taxon>
        <taxon>IRL clade</taxon>
        <taxon>Trifolieae</taxon>
        <taxon>Medicago</taxon>
    </lineage>
</organism>
<keyword evidence="1" id="KW-0812">Transmembrane</keyword>
<evidence type="ECO:0000313" key="5">
    <source>
        <dbReference type="EnsemblPlants" id="KEH37946"/>
    </source>
</evidence>
<dbReference type="EnsemblPlants" id="KEH37946">
    <property type="protein sequence ID" value="KEH37946"/>
    <property type="gene ID" value="MTR_2g054490"/>
</dbReference>
<keyword evidence="6" id="KW-1185">Reference proteome</keyword>
<dbReference type="Proteomes" id="UP000002051">
    <property type="component" value="Chromosome 2"/>
</dbReference>
<dbReference type="Gramene" id="rna10143">
    <property type="protein sequence ID" value="RHN74143.1"/>
    <property type="gene ID" value="gene10143"/>
</dbReference>
<protein>
    <submittedName>
        <fullName evidence="3">Nodule Cysteine-Rich (NCR) secreted peptide</fullName>
    </submittedName>
    <submittedName>
        <fullName evidence="4">Putative Late nodulin</fullName>
    </submittedName>
</protein>
<sequence>MFKVLNIVYAMIIFLSISFSITNSFKMFCRYDEDCPPRMCRLPQVPQCNEFICDCGMPVYKPYQNKYIKK</sequence>
<reference evidence="4" key="5">
    <citation type="journal article" date="2018" name="Nat. Plants">
        <title>Whole-genome landscape of Medicago truncatula symbiotic genes.</title>
        <authorList>
            <person name="Pecrix Y."/>
            <person name="Gamas P."/>
            <person name="Carrere S."/>
        </authorList>
    </citation>
    <scope>NUCLEOTIDE SEQUENCE</scope>
    <source>
        <tissue evidence="4">Leaves</tissue>
    </source>
</reference>
<evidence type="ECO:0000313" key="3">
    <source>
        <dbReference type="EMBL" id="KEH37946.1"/>
    </source>
</evidence>
<feature type="transmembrane region" description="Helical" evidence="1">
    <location>
        <begin position="6"/>
        <end position="29"/>
    </location>
</feature>
<keyword evidence="1" id="KW-0472">Membrane</keyword>
<dbReference type="HOGENOM" id="CLU_181053_0_2_1"/>
<evidence type="ECO:0000259" key="2">
    <source>
        <dbReference type="Pfam" id="PF07127"/>
    </source>
</evidence>
<dbReference type="AlphaFoldDB" id="A0A072V8K9"/>
<evidence type="ECO:0000313" key="4">
    <source>
        <dbReference type="EMBL" id="RHN74143.1"/>
    </source>
</evidence>